<proteinExistence type="predicted"/>
<protein>
    <submittedName>
        <fullName evidence="1">Uncharacterized protein</fullName>
    </submittedName>
</protein>
<dbReference type="EMBL" id="JBBMFF010000266">
    <property type="protein sequence ID" value="MEQ2512218.1"/>
    <property type="molecule type" value="Genomic_DNA"/>
</dbReference>
<evidence type="ECO:0000313" key="2">
    <source>
        <dbReference type="Proteomes" id="UP001491552"/>
    </source>
</evidence>
<evidence type="ECO:0000313" key="1">
    <source>
        <dbReference type="EMBL" id="MEQ2512218.1"/>
    </source>
</evidence>
<accession>A0ABV1G9X5</accession>
<name>A0ABV1G9X5_9FIRM</name>
<organism evidence="1 2">
    <name type="scientific">Faecousia intestinalis</name>
    <dbReference type="NCBI Taxonomy" id="3133167"/>
    <lineage>
        <taxon>Bacteria</taxon>
        <taxon>Bacillati</taxon>
        <taxon>Bacillota</taxon>
        <taxon>Clostridia</taxon>
        <taxon>Eubacteriales</taxon>
        <taxon>Oscillospiraceae</taxon>
        <taxon>Faecousia</taxon>
    </lineage>
</organism>
<reference evidence="1 2" key="1">
    <citation type="submission" date="2024-03" db="EMBL/GenBank/DDBJ databases">
        <title>Human intestinal bacterial collection.</title>
        <authorList>
            <person name="Pauvert C."/>
            <person name="Hitch T.C.A."/>
            <person name="Clavel T."/>
        </authorList>
    </citation>
    <scope>NUCLEOTIDE SEQUENCE [LARGE SCALE GENOMIC DNA]</scope>
    <source>
        <strain evidence="1 2">CLA-AA-H192</strain>
    </source>
</reference>
<gene>
    <name evidence="1" type="ORF">WMO66_13365</name>
</gene>
<dbReference type="Proteomes" id="UP001491552">
    <property type="component" value="Unassembled WGS sequence"/>
</dbReference>
<sequence length="157" mass="17525">MENPDAYRVGKELIEFRWQQTHTNSNRCFTMHFYLENDLPVLTGRFLSPDGGETRENGRDASSTPIPWQLTWVQWFELQNTLAEAALPAYEKPSHNAAEEAGSEISIVWRTEDGEQSEKCSGENAAALETLVLRIAEEAYGTSQLEAGLPRPAPKGG</sequence>
<comment type="caution">
    <text evidence="1">The sequence shown here is derived from an EMBL/GenBank/DDBJ whole genome shotgun (WGS) entry which is preliminary data.</text>
</comment>
<dbReference type="RefSeq" id="WP_349136903.1">
    <property type="nucleotide sequence ID" value="NZ_JBBMFF010000266.1"/>
</dbReference>
<keyword evidence="2" id="KW-1185">Reference proteome</keyword>